<evidence type="ECO:0000256" key="1">
    <source>
        <dbReference type="SAM" id="MobiDB-lite"/>
    </source>
</evidence>
<comment type="caution">
    <text evidence="2">The sequence shown here is derived from an EMBL/GenBank/DDBJ whole genome shotgun (WGS) entry which is preliminary data.</text>
</comment>
<evidence type="ECO:0000313" key="3">
    <source>
        <dbReference type="Proteomes" id="UP000606044"/>
    </source>
</evidence>
<reference evidence="2" key="2">
    <citation type="submission" date="2020-09" db="EMBL/GenBank/DDBJ databases">
        <authorList>
            <person name="Sun Q."/>
            <person name="Sedlacek I."/>
        </authorList>
    </citation>
    <scope>NUCLEOTIDE SEQUENCE</scope>
    <source>
        <strain evidence="2">CCM 7897</strain>
    </source>
</reference>
<accession>A0A917F4R7</accession>
<reference evidence="2" key="1">
    <citation type="journal article" date="2014" name="Int. J. Syst. Evol. Microbiol.">
        <title>Complete genome sequence of Corynebacterium casei LMG S-19264T (=DSM 44701T), isolated from a smear-ripened cheese.</title>
        <authorList>
            <consortium name="US DOE Joint Genome Institute (JGI-PGF)"/>
            <person name="Walter F."/>
            <person name="Albersmeier A."/>
            <person name="Kalinowski J."/>
            <person name="Ruckert C."/>
        </authorList>
    </citation>
    <scope>NUCLEOTIDE SEQUENCE</scope>
    <source>
        <strain evidence="2">CCM 7897</strain>
    </source>
</reference>
<dbReference type="AlphaFoldDB" id="A0A917F4R7"/>
<dbReference type="RefSeq" id="WP_188574658.1">
    <property type="nucleotide sequence ID" value="NZ_BMCT01000001.1"/>
</dbReference>
<feature type="compositionally biased region" description="Basic and acidic residues" evidence="1">
    <location>
        <begin position="54"/>
        <end position="69"/>
    </location>
</feature>
<feature type="region of interest" description="Disordered" evidence="1">
    <location>
        <begin position="1"/>
        <end position="71"/>
    </location>
</feature>
<dbReference type="Proteomes" id="UP000606044">
    <property type="component" value="Unassembled WGS sequence"/>
</dbReference>
<organism evidence="2 3">
    <name type="scientific">Azorhizobium oxalatiphilum</name>
    <dbReference type="NCBI Taxonomy" id="980631"/>
    <lineage>
        <taxon>Bacteria</taxon>
        <taxon>Pseudomonadati</taxon>
        <taxon>Pseudomonadota</taxon>
        <taxon>Alphaproteobacteria</taxon>
        <taxon>Hyphomicrobiales</taxon>
        <taxon>Xanthobacteraceae</taxon>
        <taxon>Azorhizobium</taxon>
    </lineage>
</organism>
<name>A0A917F4R7_9HYPH</name>
<keyword evidence="3" id="KW-1185">Reference proteome</keyword>
<protein>
    <submittedName>
        <fullName evidence="2">Uncharacterized protein</fullName>
    </submittedName>
</protein>
<feature type="compositionally biased region" description="Basic and acidic residues" evidence="1">
    <location>
        <begin position="21"/>
        <end position="35"/>
    </location>
</feature>
<sequence>MSDLATGGDRRLNPPEPDPLEQERTDPGHFARQGDYDDPGACLIHDGGLPPGALHREEEAMPSARREPPTDPEYLAWKEAELNALDADYQQWRRQQAEAYDDAYRNWRDAPGHTPFAQWREAVNADRPSRRPWSRRR</sequence>
<gene>
    <name evidence="2" type="ORF">GCM10007301_02530</name>
</gene>
<evidence type="ECO:0000313" key="2">
    <source>
        <dbReference type="EMBL" id="GGF46514.1"/>
    </source>
</evidence>
<dbReference type="EMBL" id="BMCT01000001">
    <property type="protein sequence ID" value="GGF46514.1"/>
    <property type="molecule type" value="Genomic_DNA"/>
</dbReference>
<proteinExistence type="predicted"/>